<gene>
    <name evidence="3" type="ORF">H9623_05600</name>
</gene>
<evidence type="ECO:0000256" key="1">
    <source>
        <dbReference type="SAM" id="MobiDB-lite"/>
    </source>
</evidence>
<keyword evidence="2" id="KW-1133">Transmembrane helix</keyword>
<dbReference type="RefSeq" id="WP_193719086.1">
    <property type="nucleotide sequence ID" value="NZ_JACSPN010000005.1"/>
</dbReference>
<dbReference type="Proteomes" id="UP000822993">
    <property type="component" value="Unassembled WGS sequence"/>
</dbReference>
<feature type="region of interest" description="Disordered" evidence="1">
    <location>
        <begin position="47"/>
        <end position="69"/>
    </location>
</feature>
<feature type="transmembrane region" description="Helical" evidence="2">
    <location>
        <begin position="20"/>
        <end position="40"/>
    </location>
</feature>
<evidence type="ECO:0000313" key="3">
    <source>
        <dbReference type="EMBL" id="MBE7699785.1"/>
    </source>
</evidence>
<accession>A0A9D5U8D1</accession>
<protein>
    <submittedName>
        <fullName evidence="3">Uncharacterized protein</fullName>
    </submittedName>
</protein>
<keyword evidence="4" id="KW-1185">Reference proteome</keyword>
<keyword evidence="2" id="KW-0472">Membrane</keyword>
<dbReference type="EMBL" id="JACSPN010000005">
    <property type="protein sequence ID" value="MBE7699785.1"/>
    <property type="molecule type" value="Genomic_DNA"/>
</dbReference>
<organism evidence="3 4">
    <name type="scientific">Oerskovia douganii</name>
    <dbReference type="NCBI Taxonomy" id="2762210"/>
    <lineage>
        <taxon>Bacteria</taxon>
        <taxon>Bacillati</taxon>
        <taxon>Actinomycetota</taxon>
        <taxon>Actinomycetes</taxon>
        <taxon>Micrococcales</taxon>
        <taxon>Cellulomonadaceae</taxon>
        <taxon>Oerskovia</taxon>
    </lineage>
</organism>
<proteinExistence type="predicted"/>
<keyword evidence="2" id="KW-0812">Transmembrane</keyword>
<evidence type="ECO:0000256" key="2">
    <source>
        <dbReference type="SAM" id="Phobius"/>
    </source>
</evidence>
<comment type="caution">
    <text evidence="3">The sequence shown here is derived from an EMBL/GenBank/DDBJ whole genome shotgun (WGS) entry which is preliminary data.</text>
</comment>
<dbReference type="AlphaFoldDB" id="A0A9D5U8D1"/>
<name>A0A9D5U8D1_9CELL</name>
<sequence>MLALEALTVVADSSSGEEGAVKAVVVIALLLAGPLFYGLTWGRYRNTGKRHDHRRDTRSATAAERGADTHVRRLVGRTNRTMHGANHES</sequence>
<evidence type="ECO:0000313" key="4">
    <source>
        <dbReference type="Proteomes" id="UP000822993"/>
    </source>
</evidence>
<reference evidence="3 4" key="1">
    <citation type="submission" date="2020-08" db="EMBL/GenBank/DDBJ databases">
        <title>A Genomic Blueprint of the Chicken Gut Microbiome.</title>
        <authorList>
            <person name="Gilroy R."/>
            <person name="Ravi A."/>
            <person name="Getino M."/>
            <person name="Pursley I."/>
            <person name="Horton D.L."/>
            <person name="Alikhan N.-F."/>
            <person name="Baker D."/>
            <person name="Gharbi K."/>
            <person name="Hall N."/>
            <person name="Watson M."/>
            <person name="Adriaenssens E.M."/>
            <person name="Foster-Nyarko E."/>
            <person name="Jarju S."/>
            <person name="Secka A."/>
            <person name="Antonio M."/>
            <person name="Oren A."/>
            <person name="Chaudhuri R."/>
            <person name="La Ragione R.M."/>
            <person name="Hildebrand F."/>
            <person name="Pallen M.J."/>
        </authorList>
    </citation>
    <scope>NUCLEOTIDE SEQUENCE [LARGE SCALE GENOMIC DNA]</scope>
    <source>
        <strain evidence="3 4">Sa1BUA8</strain>
    </source>
</reference>